<feature type="compositionally biased region" description="Low complexity" evidence="1">
    <location>
        <begin position="634"/>
        <end position="646"/>
    </location>
</feature>
<evidence type="ECO:0000313" key="2">
    <source>
        <dbReference type="EMBL" id="KAF2155371.1"/>
    </source>
</evidence>
<feature type="compositionally biased region" description="Low complexity" evidence="1">
    <location>
        <begin position="554"/>
        <end position="564"/>
    </location>
</feature>
<evidence type="ECO:0000256" key="1">
    <source>
        <dbReference type="SAM" id="MobiDB-lite"/>
    </source>
</evidence>
<evidence type="ECO:0000313" key="3">
    <source>
        <dbReference type="Proteomes" id="UP000799439"/>
    </source>
</evidence>
<protein>
    <submittedName>
        <fullName evidence="2">Uncharacterized protein</fullName>
    </submittedName>
</protein>
<dbReference type="OrthoDB" id="5389734at2759"/>
<feature type="region of interest" description="Disordered" evidence="1">
    <location>
        <begin position="705"/>
        <end position="728"/>
    </location>
</feature>
<reference evidence="2" key="1">
    <citation type="journal article" date="2020" name="Stud. Mycol.">
        <title>101 Dothideomycetes genomes: a test case for predicting lifestyles and emergence of pathogens.</title>
        <authorList>
            <person name="Haridas S."/>
            <person name="Albert R."/>
            <person name="Binder M."/>
            <person name="Bloem J."/>
            <person name="Labutti K."/>
            <person name="Salamov A."/>
            <person name="Andreopoulos B."/>
            <person name="Baker S."/>
            <person name="Barry K."/>
            <person name="Bills G."/>
            <person name="Bluhm B."/>
            <person name="Cannon C."/>
            <person name="Castanera R."/>
            <person name="Culley D."/>
            <person name="Daum C."/>
            <person name="Ezra D."/>
            <person name="Gonzalez J."/>
            <person name="Henrissat B."/>
            <person name="Kuo A."/>
            <person name="Liang C."/>
            <person name="Lipzen A."/>
            <person name="Lutzoni F."/>
            <person name="Magnuson J."/>
            <person name="Mondo S."/>
            <person name="Nolan M."/>
            <person name="Ohm R."/>
            <person name="Pangilinan J."/>
            <person name="Park H.-J."/>
            <person name="Ramirez L."/>
            <person name="Alfaro M."/>
            <person name="Sun H."/>
            <person name="Tritt A."/>
            <person name="Yoshinaga Y."/>
            <person name="Zwiers L.-H."/>
            <person name="Turgeon B."/>
            <person name="Goodwin S."/>
            <person name="Spatafora J."/>
            <person name="Crous P."/>
            <person name="Grigoriev I."/>
        </authorList>
    </citation>
    <scope>NUCLEOTIDE SEQUENCE</scope>
    <source>
        <strain evidence="2">CBS 260.36</strain>
    </source>
</reference>
<feature type="compositionally biased region" description="Low complexity" evidence="1">
    <location>
        <begin position="529"/>
        <end position="540"/>
    </location>
</feature>
<feature type="region of interest" description="Disordered" evidence="1">
    <location>
        <begin position="417"/>
        <end position="459"/>
    </location>
</feature>
<feature type="compositionally biased region" description="Basic and acidic residues" evidence="1">
    <location>
        <begin position="309"/>
        <end position="330"/>
    </location>
</feature>
<dbReference type="EMBL" id="ML996083">
    <property type="protein sequence ID" value="KAF2155371.1"/>
    <property type="molecule type" value="Genomic_DNA"/>
</dbReference>
<dbReference type="Proteomes" id="UP000799439">
    <property type="component" value="Unassembled WGS sequence"/>
</dbReference>
<keyword evidence="3" id="KW-1185">Reference proteome</keyword>
<feature type="compositionally biased region" description="Polar residues" evidence="1">
    <location>
        <begin position="59"/>
        <end position="69"/>
    </location>
</feature>
<feature type="region of interest" description="Disordered" evidence="1">
    <location>
        <begin position="288"/>
        <end position="402"/>
    </location>
</feature>
<comment type="caution">
    <text evidence="2">The sequence shown here is derived from an EMBL/GenBank/DDBJ whole genome shotgun (WGS) entry which is preliminary data.</text>
</comment>
<feature type="compositionally biased region" description="Polar residues" evidence="1">
    <location>
        <begin position="541"/>
        <end position="552"/>
    </location>
</feature>
<feature type="compositionally biased region" description="Polar residues" evidence="1">
    <location>
        <begin position="387"/>
        <end position="402"/>
    </location>
</feature>
<sequence>MQENQEIAADESNRNDNNNDNDSTHEDDVDSIASDETPLHPVPAMQEAFEESIREATDTGDSNFKSSPDISPEARRRELLDRPEYDASWITRWKQKPGARCHPIVKLMSQIIFGLHLLHQQQARSESEVVKILQVHVDDIDGFLAKTTEDFDLAIKDIEERISFLKLPMSHMEVFETMLDDRKFRCQLVEGNEKIEQIIDRTAKAMNAVMLDIQKALNTTQQLAEYLQKVDQDWPHECPDSSAVFMAMKGNELGWKRCLRDLQEKGNQLGVALVRLGTVVGEMNKLAASASRRAPARSPPSPEALYPSNDRKPRPSADSGRDKPLPKEPDAAGAAVKATIGPASSSSSAADKRPKPEPIKTLAAKTSTPLMNRGRSNEPKRPRPLSVQLSAPTSPLLPQTSMPSIIAKTSKSSLRIPSNTVQPINTAVQTPLTSLRETSEPERKASNITPTSARGSPASLGVPVMLPIASAPGISGTGLSQSLPSEATNVPMPGPLQVSSKRSHSRSRSGSRSTSNTIYDTQKTRHARQSSNQTSISQSTVPSISTANSSRAPSHYSRPSVSSSIGDTDFSFNAAIDPGSKTRSASQSRNPSRSRNPSHSRNPSNSMNSSHSRNTSQPTSLSGFGGNPQVLSNTATSPQATQQPPIITIQRDTTPSAAMEEAVPESSQELTYEEIIIQPPSMFLPPITPIASFSQTLPPTQNLPAVPSTTQTTKSLQTEAPKLAPRPPPLATAFDPRAVQQQMQDSTSVLPLLQKAEEDDPDLTLMGNSPSRQRQELIRSKTDSAYVLDSDEKIKAFEDSPPLTATRIPSKLGLFPVTSTPSLPPVPPPAAPRPKPSVTFEKNVVTLPPINTIQNTQQKSGRLGKLFKRKAKEDSSFIRVSPN</sequence>
<organism evidence="2 3">
    <name type="scientific">Myriangium duriaei CBS 260.36</name>
    <dbReference type="NCBI Taxonomy" id="1168546"/>
    <lineage>
        <taxon>Eukaryota</taxon>
        <taxon>Fungi</taxon>
        <taxon>Dikarya</taxon>
        <taxon>Ascomycota</taxon>
        <taxon>Pezizomycotina</taxon>
        <taxon>Dothideomycetes</taxon>
        <taxon>Dothideomycetidae</taxon>
        <taxon>Myriangiales</taxon>
        <taxon>Myriangiaceae</taxon>
        <taxon>Myriangium</taxon>
    </lineage>
</organism>
<feature type="region of interest" description="Disordered" evidence="1">
    <location>
        <begin position="477"/>
        <end position="646"/>
    </location>
</feature>
<name>A0A9P4J5C2_9PEZI</name>
<feature type="compositionally biased region" description="Polar residues" evidence="1">
    <location>
        <begin position="705"/>
        <end position="718"/>
    </location>
</feature>
<feature type="compositionally biased region" description="Polar residues" evidence="1">
    <location>
        <begin position="477"/>
        <end position="488"/>
    </location>
</feature>
<dbReference type="AlphaFoldDB" id="A0A9P4J5C2"/>
<feature type="compositionally biased region" description="Polar residues" evidence="1">
    <location>
        <begin position="417"/>
        <end position="436"/>
    </location>
</feature>
<proteinExistence type="predicted"/>
<feature type="compositionally biased region" description="Low complexity" evidence="1">
    <location>
        <begin position="583"/>
        <end position="616"/>
    </location>
</feature>
<accession>A0A9P4J5C2</accession>
<feature type="region of interest" description="Disordered" evidence="1">
    <location>
        <begin position="1"/>
        <end position="78"/>
    </location>
</feature>
<gene>
    <name evidence="2" type="ORF">K461DRAFT_292238</name>
</gene>